<proteinExistence type="predicted"/>
<evidence type="ECO:0000256" key="1">
    <source>
        <dbReference type="SAM" id="Phobius"/>
    </source>
</evidence>
<evidence type="ECO:0000313" key="2">
    <source>
        <dbReference type="EMBL" id="MEQ2185051.1"/>
    </source>
</evidence>
<sequence length="118" mass="13654">MKCSRGAWRWPLNAEAWEAVIKAALQCQRENKKQAAVRRPAGRGLEMLHNSKSIQIKLLFRMERSICLTLEFNHLFLCRNFNDIIGNSKKKKHLTAKFTNFLLKHITATTLLIVFLSS</sequence>
<protein>
    <submittedName>
        <fullName evidence="2">Uncharacterized protein</fullName>
    </submittedName>
</protein>
<evidence type="ECO:0000313" key="3">
    <source>
        <dbReference type="Proteomes" id="UP001476798"/>
    </source>
</evidence>
<dbReference type="EMBL" id="JAHRIO010080963">
    <property type="protein sequence ID" value="MEQ2185051.1"/>
    <property type="molecule type" value="Genomic_DNA"/>
</dbReference>
<keyword evidence="1" id="KW-0812">Transmembrane</keyword>
<dbReference type="Proteomes" id="UP001476798">
    <property type="component" value="Unassembled WGS sequence"/>
</dbReference>
<comment type="caution">
    <text evidence="2">The sequence shown here is derived from an EMBL/GenBank/DDBJ whole genome shotgun (WGS) entry which is preliminary data.</text>
</comment>
<keyword evidence="1" id="KW-1133">Transmembrane helix</keyword>
<keyword evidence="1" id="KW-0472">Membrane</keyword>
<name>A0ABV0PNG7_9TELE</name>
<feature type="transmembrane region" description="Helical" evidence="1">
    <location>
        <begin position="98"/>
        <end position="117"/>
    </location>
</feature>
<reference evidence="2 3" key="1">
    <citation type="submission" date="2021-06" db="EMBL/GenBank/DDBJ databases">
        <authorList>
            <person name="Palmer J.M."/>
        </authorList>
    </citation>
    <scope>NUCLEOTIDE SEQUENCE [LARGE SCALE GENOMIC DNA]</scope>
    <source>
        <strain evidence="2 3">GA_2019</strain>
        <tissue evidence="2">Muscle</tissue>
    </source>
</reference>
<keyword evidence="3" id="KW-1185">Reference proteome</keyword>
<gene>
    <name evidence="2" type="ORF">GOODEAATRI_014280</name>
</gene>
<accession>A0ABV0PNG7</accession>
<organism evidence="2 3">
    <name type="scientific">Goodea atripinnis</name>
    <dbReference type="NCBI Taxonomy" id="208336"/>
    <lineage>
        <taxon>Eukaryota</taxon>
        <taxon>Metazoa</taxon>
        <taxon>Chordata</taxon>
        <taxon>Craniata</taxon>
        <taxon>Vertebrata</taxon>
        <taxon>Euteleostomi</taxon>
        <taxon>Actinopterygii</taxon>
        <taxon>Neopterygii</taxon>
        <taxon>Teleostei</taxon>
        <taxon>Neoteleostei</taxon>
        <taxon>Acanthomorphata</taxon>
        <taxon>Ovalentaria</taxon>
        <taxon>Atherinomorphae</taxon>
        <taxon>Cyprinodontiformes</taxon>
        <taxon>Goodeidae</taxon>
        <taxon>Goodea</taxon>
    </lineage>
</organism>